<sequence length="159" mass="17781">MLVSHLLLSPQLHHFPVRVRVPRHHERRTRSRSVLRHEPPRFVPHSARVAQRLGTHRPRPPLWRLIRRAVETPSLSSGFAFEFSGAAAFVFFSSELFLLRTGLVGAGDCKKTGSPRGGCRAWSLASRFGGNGDIGVVSVGGDEDLIQLRFGFRFWFGLG</sequence>
<comment type="caution">
    <text evidence="1">The sequence shown here is derived from an EMBL/GenBank/DDBJ whole genome shotgun (WGS) entry which is preliminary data.</text>
</comment>
<gene>
    <name evidence="1" type="ORF">F2Q68_00028988</name>
</gene>
<evidence type="ECO:0000313" key="2">
    <source>
        <dbReference type="Proteomes" id="UP000712281"/>
    </source>
</evidence>
<reference evidence="1" key="1">
    <citation type="submission" date="2019-12" db="EMBL/GenBank/DDBJ databases">
        <title>Genome sequencing and annotation of Brassica cretica.</title>
        <authorList>
            <person name="Studholme D.J."/>
            <person name="Sarris P.F."/>
        </authorList>
    </citation>
    <scope>NUCLEOTIDE SEQUENCE</scope>
    <source>
        <strain evidence="1">PFS-001/15</strain>
        <tissue evidence="1">Leaf</tissue>
    </source>
</reference>
<dbReference type="EMBL" id="QGKW02002005">
    <property type="protein sequence ID" value="KAF2542676.1"/>
    <property type="molecule type" value="Genomic_DNA"/>
</dbReference>
<dbReference type="AlphaFoldDB" id="A0A8S9GEQ2"/>
<proteinExistence type="predicted"/>
<accession>A0A8S9GEQ2</accession>
<dbReference type="Proteomes" id="UP000712281">
    <property type="component" value="Unassembled WGS sequence"/>
</dbReference>
<organism evidence="1 2">
    <name type="scientific">Brassica cretica</name>
    <name type="common">Mustard</name>
    <dbReference type="NCBI Taxonomy" id="69181"/>
    <lineage>
        <taxon>Eukaryota</taxon>
        <taxon>Viridiplantae</taxon>
        <taxon>Streptophyta</taxon>
        <taxon>Embryophyta</taxon>
        <taxon>Tracheophyta</taxon>
        <taxon>Spermatophyta</taxon>
        <taxon>Magnoliopsida</taxon>
        <taxon>eudicotyledons</taxon>
        <taxon>Gunneridae</taxon>
        <taxon>Pentapetalae</taxon>
        <taxon>rosids</taxon>
        <taxon>malvids</taxon>
        <taxon>Brassicales</taxon>
        <taxon>Brassicaceae</taxon>
        <taxon>Brassiceae</taxon>
        <taxon>Brassica</taxon>
    </lineage>
</organism>
<evidence type="ECO:0000313" key="1">
    <source>
        <dbReference type="EMBL" id="KAF2542676.1"/>
    </source>
</evidence>
<name>A0A8S9GEQ2_BRACR</name>
<protein>
    <submittedName>
        <fullName evidence="1">Uncharacterized protein</fullName>
    </submittedName>
</protein>